<accession>A0A511R1S0</accession>
<reference evidence="1 2" key="1">
    <citation type="submission" date="2019-07" db="EMBL/GenBank/DDBJ databases">
        <title>Whole genome shotgun sequence of Meiothermus hypogaeus NBRC 106114.</title>
        <authorList>
            <person name="Hosoyama A."/>
            <person name="Uohara A."/>
            <person name="Ohji S."/>
            <person name="Ichikawa N."/>
        </authorList>
    </citation>
    <scope>NUCLEOTIDE SEQUENCE [LARGE SCALE GENOMIC DNA]</scope>
    <source>
        <strain evidence="1 2">NBRC 106114</strain>
    </source>
</reference>
<sequence>MSPSFTVESGVMVEKVEALIAQTWQLLVNHEDDLEYQHTVRKLGLEIEQQARNLGSERAFAMSQLILGVSALDRHQPDEAVQRLTTALTRFRWQSDVHHEWYSLAAIAQAWYLLDDYDQMHETLVGAKDLSQPSTHDKVRWLDRLGMIR</sequence>
<dbReference type="RefSeq" id="WP_147075395.1">
    <property type="nucleotide sequence ID" value="NZ_BJXL01000050.1"/>
</dbReference>
<proteinExistence type="predicted"/>
<organism evidence="1 2">
    <name type="scientific">Meiothermus hypogaeus NBRC 106114</name>
    <dbReference type="NCBI Taxonomy" id="1227553"/>
    <lineage>
        <taxon>Bacteria</taxon>
        <taxon>Thermotogati</taxon>
        <taxon>Deinococcota</taxon>
        <taxon>Deinococci</taxon>
        <taxon>Thermales</taxon>
        <taxon>Thermaceae</taxon>
        <taxon>Meiothermus</taxon>
    </lineage>
</organism>
<protein>
    <recommendedName>
        <fullName evidence="3">MalT-like TPR region domain-containing protein</fullName>
    </recommendedName>
</protein>
<evidence type="ECO:0008006" key="3">
    <source>
        <dbReference type="Google" id="ProtNLM"/>
    </source>
</evidence>
<evidence type="ECO:0000313" key="1">
    <source>
        <dbReference type="EMBL" id="GEM83550.1"/>
    </source>
</evidence>
<evidence type="ECO:0000313" key="2">
    <source>
        <dbReference type="Proteomes" id="UP000321197"/>
    </source>
</evidence>
<dbReference type="SUPFAM" id="SSF48452">
    <property type="entry name" value="TPR-like"/>
    <property type="match status" value="1"/>
</dbReference>
<dbReference type="AlphaFoldDB" id="A0A511R1S0"/>
<name>A0A511R1S0_9DEIN</name>
<comment type="caution">
    <text evidence="1">The sequence shown here is derived from an EMBL/GenBank/DDBJ whole genome shotgun (WGS) entry which is preliminary data.</text>
</comment>
<gene>
    <name evidence="1" type="ORF">MHY01S_17160</name>
</gene>
<dbReference type="InterPro" id="IPR011990">
    <property type="entry name" value="TPR-like_helical_dom_sf"/>
</dbReference>
<dbReference type="Proteomes" id="UP000321197">
    <property type="component" value="Unassembled WGS sequence"/>
</dbReference>
<dbReference type="EMBL" id="BJXL01000050">
    <property type="protein sequence ID" value="GEM83550.1"/>
    <property type="molecule type" value="Genomic_DNA"/>
</dbReference>